<evidence type="ECO:0000313" key="6">
    <source>
        <dbReference type="Proteomes" id="UP001486207"/>
    </source>
</evidence>
<protein>
    <submittedName>
        <fullName evidence="5">Beta-ketoacyl-[acyl-carrier-protein] synthase family protein</fullName>
        <ecNumber evidence="5">2.3.1.-</ecNumber>
    </submittedName>
</protein>
<dbReference type="InterPro" id="IPR014030">
    <property type="entry name" value="Ketoacyl_synth_N"/>
</dbReference>
<name>A0ABV1Y2I1_9ACTN</name>
<dbReference type="Gene3D" id="3.40.47.10">
    <property type="match status" value="1"/>
</dbReference>
<evidence type="ECO:0000313" key="5">
    <source>
        <dbReference type="EMBL" id="MER7377895.1"/>
    </source>
</evidence>
<organism evidence="5 6">
    <name type="scientific">Streptomyces lanatus</name>
    <dbReference type="NCBI Taxonomy" id="66900"/>
    <lineage>
        <taxon>Bacteria</taxon>
        <taxon>Bacillati</taxon>
        <taxon>Actinomycetota</taxon>
        <taxon>Actinomycetes</taxon>
        <taxon>Kitasatosporales</taxon>
        <taxon>Streptomycetaceae</taxon>
        <taxon>Streptomyces</taxon>
    </lineage>
</organism>
<evidence type="ECO:0000259" key="4">
    <source>
        <dbReference type="PROSITE" id="PS52004"/>
    </source>
</evidence>
<dbReference type="PANTHER" id="PTHR11712">
    <property type="entry name" value="POLYKETIDE SYNTHASE-RELATED"/>
    <property type="match status" value="1"/>
</dbReference>
<gene>
    <name evidence="5" type="ORF">ABT384_35285</name>
</gene>
<dbReference type="EMBL" id="JBEPFB010000020">
    <property type="protein sequence ID" value="MER7377895.1"/>
    <property type="molecule type" value="Genomic_DNA"/>
</dbReference>
<evidence type="ECO:0000256" key="2">
    <source>
        <dbReference type="ARBA" id="ARBA00022679"/>
    </source>
</evidence>
<dbReference type="SMART" id="SM00825">
    <property type="entry name" value="PKS_KS"/>
    <property type="match status" value="1"/>
</dbReference>
<dbReference type="InterPro" id="IPR016039">
    <property type="entry name" value="Thiolase-like"/>
</dbReference>
<dbReference type="Pfam" id="PF00109">
    <property type="entry name" value="ketoacyl-synt"/>
    <property type="match status" value="1"/>
</dbReference>
<dbReference type="EC" id="2.3.1.-" evidence="5"/>
<keyword evidence="6" id="KW-1185">Reference proteome</keyword>
<dbReference type="PROSITE" id="PS52004">
    <property type="entry name" value="KS3_2"/>
    <property type="match status" value="1"/>
</dbReference>
<feature type="domain" description="Ketosynthase family 3 (KS3)" evidence="4">
    <location>
        <begin position="8"/>
        <end position="402"/>
    </location>
</feature>
<dbReference type="Proteomes" id="UP001486207">
    <property type="component" value="Unassembled WGS sequence"/>
</dbReference>
<dbReference type="GO" id="GO:0016746">
    <property type="term" value="F:acyltransferase activity"/>
    <property type="evidence" value="ECO:0007669"/>
    <property type="project" value="UniProtKB-KW"/>
</dbReference>
<dbReference type="Pfam" id="PF02801">
    <property type="entry name" value="Ketoacyl-synt_C"/>
    <property type="match status" value="1"/>
</dbReference>
<evidence type="ECO:0000256" key="3">
    <source>
        <dbReference type="RuleBase" id="RU003694"/>
    </source>
</evidence>
<dbReference type="PANTHER" id="PTHR11712:SF336">
    <property type="entry name" value="3-OXOACYL-[ACYL-CARRIER-PROTEIN] SYNTHASE, MITOCHONDRIAL"/>
    <property type="match status" value="1"/>
</dbReference>
<sequence>MVAESTTSDVVVITGFGVVTAFGFGADAVRDGVFGGRPGFVPVSRFDVTPFHAKKAATYEGGGPRIPGVPVKPGYTPTQAEVLYACTAEALRMAGTDAAGAPVLIGTNGDHSASRSFWTDQAEGRGPEDPRTLDSMPGRLAETLGTAFGLGRPRLAFVNACVASTNAIAHGAALIRRGLADTVVCGGAYLVTEDVFAKFDSGKALSREGVVRPFSAGRAGLLQGDGGAVLVLESARRARARGAEPLAEVAGWGMAADAYHVIKPHPRGAGLARAADTALRRAGLTPERIGYVNAHGTGTPLNDVAETAALHRIFGAHEPQVPVSSTKSSTGHMLEATGAVEAVITLLALRDGVLPPTIGFRERDPGCDLDYVPGEARPSRATHALSLNAAFGGVNAALVLSLPGNSRRDGA</sequence>
<dbReference type="InterPro" id="IPR014031">
    <property type="entry name" value="Ketoacyl_synth_C"/>
</dbReference>
<accession>A0ABV1Y2I1</accession>
<dbReference type="InterPro" id="IPR000794">
    <property type="entry name" value="Beta-ketoacyl_synthase"/>
</dbReference>
<reference evidence="5 6" key="1">
    <citation type="submission" date="2024-06" db="EMBL/GenBank/DDBJ databases">
        <title>The Natural Products Discovery Center: Release of the First 8490 Sequenced Strains for Exploring Actinobacteria Biosynthetic Diversity.</title>
        <authorList>
            <person name="Kalkreuter E."/>
            <person name="Kautsar S.A."/>
            <person name="Yang D."/>
            <person name="Bader C.D."/>
            <person name="Teijaro C.N."/>
            <person name="Fluegel L."/>
            <person name="Davis C.M."/>
            <person name="Simpson J.R."/>
            <person name="Lauterbach L."/>
            <person name="Steele A.D."/>
            <person name="Gui C."/>
            <person name="Meng S."/>
            <person name="Li G."/>
            <person name="Viehrig K."/>
            <person name="Ye F."/>
            <person name="Su P."/>
            <person name="Kiefer A.F."/>
            <person name="Nichols A."/>
            <person name="Cepeda A.J."/>
            <person name="Yan W."/>
            <person name="Fan B."/>
            <person name="Jiang Y."/>
            <person name="Adhikari A."/>
            <person name="Zheng C.-J."/>
            <person name="Schuster L."/>
            <person name="Cowan T.M."/>
            <person name="Smanski M.J."/>
            <person name="Chevrette M.G."/>
            <person name="De Carvalho L.P.S."/>
            <person name="Shen B."/>
        </authorList>
    </citation>
    <scope>NUCLEOTIDE SEQUENCE [LARGE SCALE GENOMIC DNA]</scope>
    <source>
        <strain evidence="5 6">NPDC000155</strain>
    </source>
</reference>
<comment type="similarity">
    <text evidence="1 3">Belongs to the thiolase-like superfamily. Beta-ketoacyl-ACP synthases family.</text>
</comment>
<dbReference type="SUPFAM" id="SSF53901">
    <property type="entry name" value="Thiolase-like"/>
    <property type="match status" value="2"/>
</dbReference>
<keyword evidence="2 3" id="KW-0808">Transferase</keyword>
<keyword evidence="5" id="KW-0012">Acyltransferase</keyword>
<comment type="caution">
    <text evidence="5">The sequence shown here is derived from an EMBL/GenBank/DDBJ whole genome shotgun (WGS) entry which is preliminary data.</text>
</comment>
<dbReference type="CDD" id="cd00834">
    <property type="entry name" value="KAS_I_II"/>
    <property type="match status" value="1"/>
</dbReference>
<evidence type="ECO:0000256" key="1">
    <source>
        <dbReference type="ARBA" id="ARBA00008467"/>
    </source>
</evidence>
<dbReference type="InterPro" id="IPR020841">
    <property type="entry name" value="PKS_Beta-ketoAc_synthase_dom"/>
</dbReference>
<dbReference type="RefSeq" id="WP_190073662.1">
    <property type="nucleotide sequence ID" value="NZ_BNBM01000015.1"/>
</dbReference>
<proteinExistence type="inferred from homology"/>